<dbReference type="AlphaFoldDB" id="A0A9N7YTN0"/>
<gene>
    <name evidence="1" type="ORF">PLEPLA_LOCUS27256</name>
</gene>
<dbReference type="EMBL" id="CADEAL010002291">
    <property type="protein sequence ID" value="CAB1439471.1"/>
    <property type="molecule type" value="Genomic_DNA"/>
</dbReference>
<sequence>MPGAVQHFVPWVSMKHVQVKEQKLMVMRPNDSDLKKFKKQREGEKKFLNKCAPVEGGGADPHQILYILGSAWHREVSGDSEAIIAITFFQCVTTSSSSSPSLAPPPPSVHFRPHTVEAVSPWCHGDRARPSRCPRALISQTAERDERRLVRSRSDVTRSYPRACDFTSTATRDFSIYSVLEAGTAEGALRFSSDRFSCREQGDARTMDGR</sequence>
<proteinExistence type="predicted"/>
<name>A0A9N7YTN0_PLEPL</name>
<reference evidence="1" key="1">
    <citation type="submission" date="2020-03" db="EMBL/GenBank/DDBJ databases">
        <authorList>
            <person name="Weist P."/>
        </authorList>
    </citation>
    <scope>NUCLEOTIDE SEQUENCE</scope>
</reference>
<comment type="caution">
    <text evidence="1">The sequence shown here is derived from an EMBL/GenBank/DDBJ whole genome shotgun (WGS) entry which is preliminary data.</text>
</comment>
<evidence type="ECO:0000313" key="1">
    <source>
        <dbReference type="EMBL" id="CAB1439471.1"/>
    </source>
</evidence>
<accession>A0A9N7YTN0</accession>
<organism evidence="1 2">
    <name type="scientific">Pleuronectes platessa</name>
    <name type="common">European plaice</name>
    <dbReference type="NCBI Taxonomy" id="8262"/>
    <lineage>
        <taxon>Eukaryota</taxon>
        <taxon>Metazoa</taxon>
        <taxon>Chordata</taxon>
        <taxon>Craniata</taxon>
        <taxon>Vertebrata</taxon>
        <taxon>Euteleostomi</taxon>
        <taxon>Actinopterygii</taxon>
        <taxon>Neopterygii</taxon>
        <taxon>Teleostei</taxon>
        <taxon>Neoteleostei</taxon>
        <taxon>Acanthomorphata</taxon>
        <taxon>Carangaria</taxon>
        <taxon>Pleuronectiformes</taxon>
        <taxon>Pleuronectoidei</taxon>
        <taxon>Pleuronectidae</taxon>
        <taxon>Pleuronectes</taxon>
    </lineage>
</organism>
<protein>
    <submittedName>
        <fullName evidence="1">Uncharacterized protein</fullName>
    </submittedName>
</protein>
<evidence type="ECO:0000313" key="2">
    <source>
        <dbReference type="Proteomes" id="UP001153269"/>
    </source>
</evidence>
<dbReference type="Proteomes" id="UP001153269">
    <property type="component" value="Unassembled WGS sequence"/>
</dbReference>
<keyword evidence="2" id="KW-1185">Reference proteome</keyword>